<comment type="subcellular location">
    <subcellularLocation>
        <location evidence="2">Cytoplasm</location>
    </subcellularLocation>
    <subcellularLocation>
        <location evidence="1">Nucleus</location>
    </subcellularLocation>
</comment>
<feature type="region of interest" description="Disordered" evidence="11">
    <location>
        <begin position="1"/>
        <end position="48"/>
    </location>
</feature>
<keyword evidence="14" id="KW-1185">Reference proteome</keyword>
<dbReference type="GO" id="GO:0006408">
    <property type="term" value="P:snRNA export from nucleus"/>
    <property type="evidence" value="ECO:0007669"/>
    <property type="project" value="InterPro"/>
</dbReference>
<evidence type="ECO:0000256" key="3">
    <source>
        <dbReference type="ARBA" id="ARBA00006094"/>
    </source>
</evidence>
<dbReference type="InterPro" id="IPR019385">
    <property type="entry name" value="PHAX_RNA-binding_domain"/>
</dbReference>
<dbReference type="AlphaFoldDB" id="A0A4E0RX82"/>
<gene>
    <name evidence="13" type="ORF">D915_008634</name>
</gene>
<dbReference type="InterPro" id="IPR039047">
    <property type="entry name" value="PHAX"/>
</dbReference>
<evidence type="ECO:0000256" key="2">
    <source>
        <dbReference type="ARBA" id="ARBA00004496"/>
    </source>
</evidence>
<evidence type="ECO:0000313" key="13">
    <source>
        <dbReference type="EMBL" id="THD20220.1"/>
    </source>
</evidence>
<dbReference type="GO" id="GO:0003723">
    <property type="term" value="F:RNA binding"/>
    <property type="evidence" value="ECO:0007669"/>
    <property type="project" value="UniProtKB-KW"/>
</dbReference>
<feature type="compositionally biased region" description="Basic and acidic residues" evidence="11">
    <location>
        <begin position="268"/>
        <end position="277"/>
    </location>
</feature>
<dbReference type="Gene3D" id="1.10.10.1440">
    <property type="entry name" value="PHAX RNA-binding domain"/>
    <property type="match status" value="1"/>
</dbReference>
<evidence type="ECO:0000256" key="6">
    <source>
        <dbReference type="ARBA" id="ARBA00022490"/>
    </source>
</evidence>
<evidence type="ECO:0000256" key="11">
    <source>
        <dbReference type="SAM" id="MobiDB-lite"/>
    </source>
</evidence>
<evidence type="ECO:0000256" key="4">
    <source>
        <dbReference type="ARBA" id="ARBA00016856"/>
    </source>
</evidence>
<dbReference type="InterPro" id="IPR038092">
    <property type="entry name" value="PHAX_RNA-binding_sf"/>
</dbReference>
<evidence type="ECO:0000256" key="5">
    <source>
        <dbReference type="ARBA" id="ARBA00022448"/>
    </source>
</evidence>
<keyword evidence="9" id="KW-0539">Nucleus</keyword>
<protein>
    <recommendedName>
        <fullName evidence="4">Phosphorylated adapter RNA export protein</fullName>
    </recommendedName>
    <alternativeName>
        <fullName evidence="10">RNA U small nuclear RNA export adapter protein</fullName>
    </alternativeName>
</protein>
<dbReference type="Pfam" id="PF10258">
    <property type="entry name" value="PHAX_RNA-bd"/>
    <property type="match status" value="1"/>
</dbReference>
<sequence>MAYRVRPISDSSDSQSDEGDIFWKKTPIAGHKRPSERPNENPHKPLKRPRNCVWLNVARDCELSEIISQTRTYEIHDNSRGPENYLVLSDADEKVDKSDNTSSEIRGFHKDKIPLLRLEDAIPVENMGVDYTSPPELVKETLVRLLNEPNIELLGNVVDTIGVKKSLQFYFLTEIVENAGGIYLADGSRRRTKGGVFLQLIRRSDALSKEEKKAALGQNRPMRERVKRKRRQIKKQLEKIMQDQTDRAIDMESHVEESTEGCAQVSVGREEIATKTEEMEEGELSSSDEDGR</sequence>
<accession>A0A4E0RX82</accession>
<dbReference type="GO" id="GO:0005634">
    <property type="term" value="C:nucleus"/>
    <property type="evidence" value="ECO:0007669"/>
    <property type="project" value="UniProtKB-SubCell"/>
</dbReference>
<keyword evidence="6" id="KW-0963">Cytoplasm</keyword>
<dbReference type="Proteomes" id="UP000230066">
    <property type="component" value="Unassembled WGS sequence"/>
</dbReference>
<proteinExistence type="inferred from homology"/>
<feature type="region of interest" description="Disordered" evidence="11">
    <location>
        <begin position="210"/>
        <end position="231"/>
    </location>
</feature>
<keyword evidence="5" id="KW-0813">Transport</keyword>
<evidence type="ECO:0000259" key="12">
    <source>
        <dbReference type="Pfam" id="PF10258"/>
    </source>
</evidence>
<dbReference type="GO" id="GO:0005737">
    <property type="term" value="C:cytoplasm"/>
    <property type="evidence" value="ECO:0007669"/>
    <property type="project" value="UniProtKB-SubCell"/>
</dbReference>
<organism evidence="13 14">
    <name type="scientific">Fasciola hepatica</name>
    <name type="common">Liver fluke</name>
    <dbReference type="NCBI Taxonomy" id="6192"/>
    <lineage>
        <taxon>Eukaryota</taxon>
        <taxon>Metazoa</taxon>
        <taxon>Spiralia</taxon>
        <taxon>Lophotrochozoa</taxon>
        <taxon>Platyhelminthes</taxon>
        <taxon>Trematoda</taxon>
        <taxon>Digenea</taxon>
        <taxon>Plagiorchiida</taxon>
        <taxon>Echinostomata</taxon>
        <taxon>Echinostomatoidea</taxon>
        <taxon>Fasciolidae</taxon>
        <taxon>Fasciola</taxon>
    </lineage>
</organism>
<feature type="region of interest" description="Disordered" evidence="11">
    <location>
        <begin position="251"/>
        <end position="292"/>
    </location>
</feature>
<feature type="domain" description="Phosphorylated adapter RNA export protein RNA-binding" evidence="12">
    <location>
        <begin position="140"/>
        <end position="214"/>
    </location>
</feature>
<evidence type="ECO:0000256" key="10">
    <source>
        <dbReference type="ARBA" id="ARBA00030834"/>
    </source>
</evidence>
<dbReference type="PANTHER" id="PTHR13135">
    <property type="entry name" value="CYTOSOLIC RESINIFERATOXIN BINDING PROTEIN RBP-26"/>
    <property type="match status" value="1"/>
</dbReference>
<comment type="caution">
    <text evidence="13">The sequence shown here is derived from an EMBL/GenBank/DDBJ whole genome shotgun (WGS) entry which is preliminary data.</text>
</comment>
<feature type="compositionally biased region" description="Acidic residues" evidence="11">
    <location>
        <begin position="278"/>
        <end position="292"/>
    </location>
</feature>
<dbReference type="EMBL" id="JXXN02004944">
    <property type="protein sequence ID" value="THD20220.1"/>
    <property type="molecule type" value="Genomic_DNA"/>
</dbReference>
<reference evidence="13" key="1">
    <citation type="submission" date="2019-03" db="EMBL/GenBank/DDBJ databases">
        <title>Improved annotation for the trematode Fasciola hepatica.</title>
        <authorList>
            <person name="Choi Y.-J."/>
            <person name="Martin J."/>
            <person name="Mitreva M."/>
        </authorList>
    </citation>
    <scope>NUCLEOTIDE SEQUENCE [LARGE SCALE GENOMIC DNA]</scope>
</reference>
<dbReference type="GO" id="GO:0015031">
    <property type="term" value="P:protein transport"/>
    <property type="evidence" value="ECO:0007669"/>
    <property type="project" value="UniProtKB-KW"/>
</dbReference>
<feature type="compositionally biased region" description="Basic and acidic residues" evidence="11">
    <location>
        <begin position="33"/>
        <end position="43"/>
    </location>
</feature>
<keyword evidence="7" id="KW-0694">RNA-binding</keyword>
<name>A0A4E0RX82_FASHE</name>
<comment type="similarity">
    <text evidence="3">Belongs to the PHAX family.</text>
</comment>
<evidence type="ECO:0000256" key="9">
    <source>
        <dbReference type="ARBA" id="ARBA00023242"/>
    </source>
</evidence>
<evidence type="ECO:0000256" key="8">
    <source>
        <dbReference type="ARBA" id="ARBA00022927"/>
    </source>
</evidence>
<evidence type="ECO:0000313" key="14">
    <source>
        <dbReference type="Proteomes" id="UP000230066"/>
    </source>
</evidence>
<evidence type="ECO:0000256" key="1">
    <source>
        <dbReference type="ARBA" id="ARBA00004123"/>
    </source>
</evidence>
<keyword evidence="8" id="KW-0653">Protein transport</keyword>
<dbReference type="PANTHER" id="PTHR13135:SF0">
    <property type="entry name" value="PHOSPHORYLATED ADAPTER RNA EXPORT PROTEIN"/>
    <property type="match status" value="1"/>
</dbReference>
<evidence type="ECO:0000256" key="7">
    <source>
        <dbReference type="ARBA" id="ARBA00022884"/>
    </source>
</evidence>